<organism evidence="8">
    <name type="scientific">Spirodela intermedia</name>
    <name type="common">Intermediate duckweed</name>
    <dbReference type="NCBI Taxonomy" id="51605"/>
    <lineage>
        <taxon>Eukaryota</taxon>
        <taxon>Viridiplantae</taxon>
        <taxon>Streptophyta</taxon>
        <taxon>Embryophyta</taxon>
        <taxon>Tracheophyta</taxon>
        <taxon>Spermatophyta</taxon>
        <taxon>Magnoliopsida</taxon>
        <taxon>Liliopsida</taxon>
        <taxon>Araceae</taxon>
        <taxon>Lemnoideae</taxon>
        <taxon>Spirodela</taxon>
    </lineage>
</organism>
<dbReference type="PANTHER" id="PTHR31744">
    <property type="entry name" value="PROTEIN CUP-SHAPED COTYLEDON 2-RELATED"/>
    <property type="match status" value="1"/>
</dbReference>
<keyword evidence="3" id="KW-0238">DNA-binding</keyword>
<keyword evidence="4" id="KW-0804">Transcription</keyword>
<dbReference type="OrthoDB" id="683555at2759"/>
<dbReference type="FunFam" id="2.170.150.80:FF:000007">
    <property type="entry name" value="NAC domain-containing protein 35"/>
    <property type="match status" value="1"/>
</dbReference>
<accession>A0A7I8JCP2</accession>
<dbReference type="InterPro" id="IPR003441">
    <property type="entry name" value="NAC-dom"/>
</dbReference>
<dbReference type="Pfam" id="PF02365">
    <property type="entry name" value="NAM"/>
    <property type="match status" value="1"/>
</dbReference>
<dbReference type="EMBL" id="LR746274">
    <property type="protein sequence ID" value="CAA7404572.1"/>
    <property type="molecule type" value="Genomic_DNA"/>
</dbReference>
<evidence type="ECO:0000256" key="1">
    <source>
        <dbReference type="ARBA" id="ARBA00004123"/>
    </source>
</evidence>
<keyword evidence="5" id="KW-0539">Nucleus</keyword>
<feature type="compositionally biased region" description="Polar residues" evidence="6">
    <location>
        <begin position="195"/>
        <end position="206"/>
    </location>
</feature>
<name>A0A7I8JCP2_SPIIN</name>
<keyword evidence="10" id="KW-1185">Reference proteome</keyword>
<feature type="region of interest" description="Disordered" evidence="6">
    <location>
        <begin position="169"/>
        <end position="223"/>
    </location>
</feature>
<dbReference type="Gene3D" id="2.170.150.80">
    <property type="entry name" value="NAC domain"/>
    <property type="match status" value="1"/>
</dbReference>
<evidence type="ECO:0000313" key="9">
    <source>
        <dbReference type="EMBL" id="CAA7404572.1"/>
    </source>
</evidence>
<dbReference type="GO" id="GO:0099402">
    <property type="term" value="P:plant organ development"/>
    <property type="evidence" value="ECO:0007669"/>
    <property type="project" value="UniProtKB-ARBA"/>
</dbReference>
<feature type="region of interest" description="Disordered" evidence="6">
    <location>
        <begin position="240"/>
        <end position="261"/>
    </location>
</feature>
<dbReference type="Proteomes" id="UP000663760">
    <property type="component" value="Chromosome 11"/>
</dbReference>
<dbReference type="GO" id="GO:0003677">
    <property type="term" value="F:DNA binding"/>
    <property type="evidence" value="ECO:0007669"/>
    <property type="project" value="UniProtKB-KW"/>
</dbReference>
<feature type="domain" description="NAC" evidence="7">
    <location>
        <begin position="16"/>
        <end position="163"/>
    </location>
</feature>
<dbReference type="PROSITE" id="PS51005">
    <property type="entry name" value="NAC"/>
    <property type="match status" value="1"/>
</dbReference>
<evidence type="ECO:0000313" key="10">
    <source>
        <dbReference type="Proteomes" id="UP000663760"/>
    </source>
</evidence>
<dbReference type="AlphaFoldDB" id="A0A7I8JCP2"/>
<comment type="subcellular location">
    <subcellularLocation>
        <location evidence="1">Nucleus</location>
    </subcellularLocation>
</comment>
<dbReference type="EMBL" id="LR743598">
    <property type="protein sequence ID" value="CAA2628513.1"/>
    <property type="molecule type" value="Genomic_DNA"/>
</dbReference>
<dbReference type="SUPFAM" id="SSF101941">
    <property type="entry name" value="NAC domain"/>
    <property type="match status" value="1"/>
</dbReference>
<reference evidence="8" key="1">
    <citation type="submission" date="2019-12" db="EMBL/GenBank/DDBJ databases">
        <authorList>
            <person name="Scholz U."/>
            <person name="Mascher M."/>
            <person name="Fiebig A."/>
        </authorList>
    </citation>
    <scope>NUCLEOTIDE SEQUENCE</scope>
</reference>
<proteinExistence type="predicted"/>
<evidence type="ECO:0000256" key="3">
    <source>
        <dbReference type="ARBA" id="ARBA00023125"/>
    </source>
</evidence>
<feature type="compositionally biased region" description="Polar residues" evidence="6">
    <location>
        <begin position="174"/>
        <end position="184"/>
    </location>
</feature>
<dbReference type="GO" id="GO:0006355">
    <property type="term" value="P:regulation of DNA-templated transcription"/>
    <property type="evidence" value="ECO:0007669"/>
    <property type="project" value="InterPro"/>
</dbReference>
<gene>
    <name evidence="8" type="ORF">SI7747_11014155</name>
    <name evidence="9" type="ORF">SI8410_11015250</name>
</gene>
<dbReference type="PANTHER" id="PTHR31744:SF79">
    <property type="entry name" value="NAC DOMAIN-CONTAINING PROTEIN"/>
    <property type="match status" value="1"/>
</dbReference>
<dbReference type="GO" id="GO:0005634">
    <property type="term" value="C:nucleus"/>
    <property type="evidence" value="ECO:0007669"/>
    <property type="project" value="UniProtKB-SubCell"/>
</dbReference>
<evidence type="ECO:0000256" key="4">
    <source>
        <dbReference type="ARBA" id="ARBA00023163"/>
    </source>
</evidence>
<keyword evidence="2" id="KW-0805">Transcription regulation</keyword>
<dbReference type="InterPro" id="IPR036093">
    <property type="entry name" value="NAC_dom_sf"/>
</dbReference>
<sequence length="344" mass="38747">MNNREDGGDGHEQDVVMPGFRFHPTEEELVEFYLRWKVEGRRFNVDLITYLDLYRYDPWELPAFATIGEKEWFFYVPRDRKYRNGDRPNRVTTSGYWKATGADRMIRAEGSRPIGLKKTLVFYYGKAPKGVRTCWIMNEYRLPHNESDRSKKAEISLCRVYKRAGIADHHLPGTISSKPSTSSRAMGPAKKQSHPETNIHSPAGESSSDKEKMGSASPAPPLLQTSTAYSAVDPVVAAPLSSTTTEEDATPFQQSKDMGDLLPPPCRLLNSFSSSMPAATVDELNRVVGYHHSYLPETPNQLSHLLLSQSQLPPLTSLPTSQTVFTDKIWEWNPSVPDSYTGFK</sequence>
<evidence type="ECO:0000313" key="8">
    <source>
        <dbReference type="EMBL" id="CAA2628513.1"/>
    </source>
</evidence>
<evidence type="ECO:0000256" key="5">
    <source>
        <dbReference type="ARBA" id="ARBA00023242"/>
    </source>
</evidence>
<evidence type="ECO:0000259" key="7">
    <source>
        <dbReference type="PROSITE" id="PS51005"/>
    </source>
</evidence>
<evidence type="ECO:0000256" key="6">
    <source>
        <dbReference type="SAM" id="MobiDB-lite"/>
    </source>
</evidence>
<evidence type="ECO:0000256" key="2">
    <source>
        <dbReference type="ARBA" id="ARBA00023015"/>
    </source>
</evidence>
<protein>
    <recommendedName>
        <fullName evidence="7">NAC domain-containing protein</fullName>
    </recommendedName>
</protein>